<dbReference type="OrthoDB" id="777328at2759"/>
<dbReference type="AlphaFoldDB" id="A0A251TGX2"/>
<proteinExistence type="predicted"/>
<evidence type="ECO:0000313" key="1">
    <source>
        <dbReference type="EMBL" id="KAF5785333.1"/>
    </source>
</evidence>
<dbReference type="Gramene" id="mRNA:HanXRQr2_Chr10g0427441">
    <property type="protein sequence ID" value="CDS:HanXRQr2_Chr10g0427441.1"/>
    <property type="gene ID" value="HanXRQr2_Chr10g0427441"/>
</dbReference>
<keyword evidence="3" id="KW-1185">Reference proteome</keyword>
<dbReference type="InParanoid" id="A0A251TGX2"/>
<evidence type="ECO:0000313" key="3">
    <source>
        <dbReference type="Proteomes" id="UP000215914"/>
    </source>
</evidence>
<reference evidence="1" key="3">
    <citation type="submission" date="2020-06" db="EMBL/GenBank/DDBJ databases">
        <title>Helianthus annuus Genome sequencing and assembly Release 2.</title>
        <authorList>
            <person name="Gouzy J."/>
            <person name="Langlade N."/>
            <person name="Munos S."/>
        </authorList>
    </citation>
    <scope>NUCLEOTIDE SEQUENCE</scope>
    <source>
        <tissue evidence="1">Leaves</tissue>
    </source>
</reference>
<organism evidence="2 3">
    <name type="scientific">Helianthus annuus</name>
    <name type="common">Common sunflower</name>
    <dbReference type="NCBI Taxonomy" id="4232"/>
    <lineage>
        <taxon>Eukaryota</taxon>
        <taxon>Viridiplantae</taxon>
        <taxon>Streptophyta</taxon>
        <taxon>Embryophyta</taxon>
        <taxon>Tracheophyta</taxon>
        <taxon>Spermatophyta</taxon>
        <taxon>Magnoliopsida</taxon>
        <taxon>eudicotyledons</taxon>
        <taxon>Gunneridae</taxon>
        <taxon>Pentapetalae</taxon>
        <taxon>asterids</taxon>
        <taxon>campanulids</taxon>
        <taxon>Asterales</taxon>
        <taxon>Asteraceae</taxon>
        <taxon>Asteroideae</taxon>
        <taxon>Heliantheae alliance</taxon>
        <taxon>Heliantheae</taxon>
        <taxon>Helianthus</taxon>
    </lineage>
</organism>
<dbReference type="PANTHER" id="PTHR36310:SF1">
    <property type="entry name" value="CYCLIN-DEPENDENT PROTEIN KINASE INHIBITOR SMR11"/>
    <property type="match status" value="1"/>
</dbReference>
<name>A0A251TGX2_HELAN</name>
<evidence type="ECO:0000313" key="2">
    <source>
        <dbReference type="EMBL" id="OTG10360.1"/>
    </source>
</evidence>
<sequence length="187" mass="20594">MSFDRMGVIENIENTSFESVKKSDKSSTLMESKNSDLCPITPYLTEEKIKVTSRLNEDLSTPVEDVFDMCVSGSNQKNNLGTSAAKKKLVFSSNEFVSENGCENGSLMETVYESVLEDIICKQAEDILAEILVSGSSRDVLKTPPSAARADGLVETCPGAPMKRKQVRNKRTVDMSLCRKLDFDSCV</sequence>
<dbReference type="PANTHER" id="PTHR36310">
    <property type="entry name" value="CYCLIN-DEPENDENT PROTEIN KINASE INHIBITOR SMR11"/>
    <property type="match status" value="1"/>
</dbReference>
<reference evidence="1 3" key="1">
    <citation type="journal article" date="2017" name="Nature">
        <title>The sunflower genome provides insights into oil metabolism, flowering and Asterid evolution.</title>
        <authorList>
            <person name="Badouin H."/>
            <person name="Gouzy J."/>
            <person name="Grassa C.J."/>
            <person name="Murat F."/>
            <person name="Staton S.E."/>
            <person name="Cottret L."/>
            <person name="Lelandais-Briere C."/>
            <person name="Owens G.L."/>
            <person name="Carrere S."/>
            <person name="Mayjonade B."/>
            <person name="Legrand L."/>
            <person name="Gill N."/>
            <person name="Kane N.C."/>
            <person name="Bowers J.E."/>
            <person name="Hubner S."/>
            <person name="Bellec A."/>
            <person name="Berard A."/>
            <person name="Berges H."/>
            <person name="Blanchet N."/>
            <person name="Boniface M.C."/>
            <person name="Brunel D."/>
            <person name="Catrice O."/>
            <person name="Chaidir N."/>
            <person name="Claudel C."/>
            <person name="Donnadieu C."/>
            <person name="Faraut T."/>
            <person name="Fievet G."/>
            <person name="Helmstetter N."/>
            <person name="King M."/>
            <person name="Knapp S.J."/>
            <person name="Lai Z."/>
            <person name="Le Paslier M.C."/>
            <person name="Lippi Y."/>
            <person name="Lorenzon L."/>
            <person name="Mandel J.R."/>
            <person name="Marage G."/>
            <person name="Marchand G."/>
            <person name="Marquand E."/>
            <person name="Bret-Mestries E."/>
            <person name="Morien E."/>
            <person name="Nambeesan S."/>
            <person name="Nguyen T."/>
            <person name="Pegot-Espagnet P."/>
            <person name="Pouilly N."/>
            <person name="Raftis F."/>
            <person name="Sallet E."/>
            <person name="Schiex T."/>
            <person name="Thomas J."/>
            <person name="Vandecasteele C."/>
            <person name="Vares D."/>
            <person name="Vear F."/>
            <person name="Vautrin S."/>
            <person name="Crespi M."/>
            <person name="Mangin B."/>
            <person name="Burke J.M."/>
            <person name="Salse J."/>
            <person name="Munos S."/>
            <person name="Vincourt P."/>
            <person name="Rieseberg L.H."/>
            <person name="Langlade N.B."/>
        </authorList>
    </citation>
    <scope>NUCLEOTIDE SEQUENCE [LARGE SCALE GENOMIC DNA]</scope>
    <source>
        <strain evidence="3">cv. SF193</strain>
        <tissue evidence="1">Leaves</tissue>
    </source>
</reference>
<reference evidence="2" key="2">
    <citation type="submission" date="2017-02" db="EMBL/GenBank/DDBJ databases">
        <title>Sunflower complete genome.</title>
        <authorList>
            <person name="Langlade N."/>
            <person name="Munos S."/>
        </authorList>
    </citation>
    <scope>NUCLEOTIDE SEQUENCE [LARGE SCALE GENOMIC DNA]</scope>
    <source>
        <tissue evidence="2">Leaves</tissue>
    </source>
</reference>
<gene>
    <name evidence="2" type="ORF">HannXRQ_Chr10g0286721</name>
    <name evidence="1" type="ORF">HanXRQr2_Chr10g0427441</name>
</gene>
<protein>
    <submittedName>
        <fullName evidence="1">Cyclin-dependent protein kinase inhibitor SMR11/SMR16</fullName>
    </submittedName>
</protein>
<accession>A0A251TGX2</accession>
<dbReference type="Proteomes" id="UP000215914">
    <property type="component" value="Chromosome 10"/>
</dbReference>
<dbReference type="InterPro" id="IPR038971">
    <property type="entry name" value="SMR11/SMR16"/>
</dbReference>
<dbReference type="EMBL" id="CM007899">
    <property type="protein sequence ID" value="OTG10360.1"/>
    <property type="molecule type" value="Genomic_DNA"/>
</dbReference>
<dbReference type="EMBL" id="MNCJ02000325">
    <property type="protein sequence ID" value="KAF5785333.1"/>
    <property type="molecule type" value="Genomic_DNA"/>
</dbReference>